<comment type="caution">
    <text evidence="6">The sequence shown here is derived from an EMBL/GenBank/DDBJ whole genome shotgun (WGS) entry which is preliminary data.</text>
</comment>
<evidence type="ECO:0000256" key="2">
    <source>
        <dbReference type="ARBA" id="ARBA00023125"/>
    </source>
</evidence>
<dbReference type="Gene3D" id="3.30.450.40">
    <property type="match status" value="1"/>
</dbReference>
<dbReference type="SUPFAM" id="SSF46785">
    <property type="entry name" value="Winged helix' DNA-binding domain"/>
    <property type="match status" value="1"/>
</dbReference>
<gene>
    <name evidence="6" type="ORF">BG61_39675</name>
</gene>
<name>A0A069PDB3_9BURK</name>
<dbReference type="PANTHER" id="PTHR30136">
    <property type="entry name" value="HELIX-TURN-HELIX TRANSCRIPTIONAL REGULATOR, ICLR FAMILY"/>
    <property type="match status" value="1"/>
</dbReference>
<dbReference type="Gene3D" id="1.10.10.10">
    <property type="entry name" value="Winged helix-like DNA-binding domain superfamily/Winged helix DNA-binding domain"/>
    <property type="match status" value="1"/>
</dbReference>
<feature type="domain" description="HTH iclR-type" evidence="4">
    <location>
        <begin position="16"/>
        <end position="78"/>
    </location>
</feature>
<dbReference type="SUPFAM" id="SSF55781">
    <property type="entry name" value="GAF domain-like"/>
    <property type="match status" value="1"/>
</dbReference>
<dbReference type="EMBL" id="JFHC01000087">
    <property type="protein sequence ID" value="KDR38507.1"/>
    <property type="molecule type" value="Genomic_DNA"/>
</dbReference>
<feature type="domain" description="IclR-ED" evidence="5">
    <location>
        <begin position="79"/>
        <end position="262"/>
    </location>
</feature>
<keyword evidence="3" id="KW-0804">Transcription</keyword>
<dbReference type="InterPro" id="IPR036390">
    <property type="entry name" value="WH_DNA-bd_sf"/>
</dbReference>
<dbReference type="InterPro" id="IPR014757">
    <property type="entry name" value="Tscrpt_reg_IclR_C"/>
</dbReference>
<organism evidence="6 7">
    <name type="scientific">Caballeronia glathei</name>
    <dbReference type="NCBI Taxonomy" id="60547"/>
    <lineage>
        <taxon>Bacteria</taxon>
        <taxon>Pseudomonadati</taxon>
        <taxon>Pseudomonadota</taxon>
        <taxon>Betaproteobacteria</taxon>
        <taxon>Burkholderiales</taxon>
        <taxon>Burkholderiaceae</taxon>
        <taxon>Caballeronia</taxon>
    </lineage>
</organism>
<dbReference type="SMART" id="SM00346">
    <property type="entry name" value="HTH_ICLR"/>
    <property type="match status" value="1"/>
</dbReference>
<dbReference type="GO" id="GO:0003677">
    <property type="term" value="F:DNA binding"/>
    <property type="evidence" value="ECO:0007669"/>
    <property type="project" value="UniProtKB-KW"/>
</dbReference>
<dbReference type="Proteomes" id="UP000027466">
    <property type="component" value="Unassembled WGS sequence"/>
</dbReference>
<reference evidence="6 7" key="1">
    <citation type="submission" date="2014-03" db="EMBL/GenBank/DDBJ databases">
        <title>Draft Genome Sequences of Four Burkholderia Strains.</title>
        <authorList>
            <person name="Liu X.Y."/>
            <person name="Li C.X."/>
            <person name="Xu J.H."/>
        </authorList>
    </citation>
    <scope>NUCLEOTIDE SEQUENCE [LARGE SCALE GENOMIC DNA]</scope>
    <source>
        <strain evidence="6 7">DSM 50014</strain>
    </source>
</reference>
<evidence type="ECO:0000259" key="4">
    <source>
        <dbReference type="PROSITE" id="PS51077"/>
    </source>
</evidence>
<protein>
    <submittedName>
        <fullName evidence="6">IclR family transcriptional regulator</fullName>
    </submittedName>
</protein>
<dbReference type="InterPro" id="IPR036388">
    <property type="entry name" value="WH-like_DNA-bd_sf"/>
</dbReference>
<dbReference type="GO" id="GO:0003700">
    <property type="term" value="F:DNA-binding transcription factor activity"/>
    <property type="evidence" value="ECO:0007669"/>
    <property type="project" value="TreeGrafter"/>
</dbReference>
<dbReference type="Pfam" id="PF01614">
    <property type="entry name" value="IclR_C"/>
    <property type="match status" value="1"/>
</dbReference>
<dbReference type="PROSITE" id="PS51078">
    <property type="entry name" value="ICLR_ED"/>
    <property type="match status" value="1"/>
</dbReference>
<keyword evidence="2" id="KW-0238">DNA-binding</keyword>
<evidence type="ECO:0000256" key="1">
    <source>
        <dbReference type="ARBA" id="ARBA00023015"/>
    </source>
</evidence>
<evidence type="ECO:0000259" key="5">
    <source>
        <dbReference type="PROSITE" id="PS51078"/>
    </source>
</evidence>
<dbReference type="InterPro" id="IPR050707">
    <property type="entry name" value="HTH_MetabolicPath_Reg"/>
</dbReference>
<dbReference type="STRING" id="60547.GCA_000751215_01805"/>
<dbReference type="InterPro" id="IPR029016">
    <property type="entry name" value="GAF-like_dom_sf"/>
</dbReference>
<accession>A0A069PDB3</accession>
<keyword evidence="1" id="KW-0805">Transcription regulation</keyword>
<proteinExistence type="predicted"/>
<dbReference type="GO" id="GO:0045892">
    <property type="term" value="P:negative regulation of DNA-templated transcription"/>
    <property type="evidence" value="ECO:0007669"/>
    <property type="project" value="TreeGrafter"/>
</dbReference>
<dbReference type="AlphaFoldDB" id="A0A069PDB3"/>
<evidence type="ECO:0000313" key="6">
    <source>
        <dbReference type="EMBL" id="KDR38507.1"/>
    </source>
</evidence>
<evidence type="ECO:0000313" key="7">
    <source>
        <dbReference type="Proteomes" id="UP000027466"/>
    </source>
</evidence>
<dbReference type="PROSITE" id="PS51077">
    <property type="entry name" value="HTH_ICLR"/>
    <property type="match status" value="1"/>
</dbReference>
<dbReference type="Pfam" id="PF09339">
    <property type="entry name" value="HTH_IclR"/>
    <property type="match status" value="1"/>
</dbReference>
<dbReference type="InterPro" id="IPR005471">
    <property type="entry name" value="Tscrpt_reg_IclR_N"/>
</dbReference>
<dbReference type="PANTHER" id="PTHR30136:SF33">
    <property type="entry name" value="TRANSCRIPTIONAL REGULATORY PROTEIN"/>
    <property type="match status" value="1"/>
</dbReference>
<evidence type="ECO:0000256" key="3">
    <source>
        <dbReference type="ARBA" id="ARBA00023163"/>
    </source>
</evidence>
<keyword evidence="7" id="KW-1185">Reference proteome</keyword>
<sequence length="267" mass="28574">MTNMATPDMNDAVSVTMTVERGLDVLRAFRAERAPLSNAELVRRTGLSKATVSRLTSTLIRIGFLRRVAGGRQFELATGALSIGHAFLEASPVMRTAHPFMQKVADKLDLSVALAVADHLDMLYIGYRTSAKIATLRLGIGSLLPMGTTSVGRAYLYGLAPVARRTFITAIKEAAGPNARAVQKGIDAAFDDLRETGVCMSVGEYQRNAYGIALPIEVGRSRTLMTLSCGAVELELDSAAIRKRVVPELKAAAVQLTALLADIEGEP</sequence>